<name>J9GRZ1_9ZZZZ</name>
<protein>
    <submittedName>
        <fullName evidence="2">Uncharacterized protein</fullName>
    </submittedName>
</protein>
<organism evidence="2">
    <name type="scientific">gut metagenome</name>
    <dbReference type="NCBI Taxonomy" id="749906"/>
    <lineage>
        <taxon>unclassified sequences</taxon>
        <taxon>metagenomes</taxon>
        <taxon>organismal metagenomes</taxon>
    </lineage>
</organism>
<evidence type="ECO:0000313" key="2">
    <source>
        <dbReference type="EMBL" id="EJX05358.1"/>
    </source>
</evidence>
<accession>J9GRZ1</accession>
<proteinExistence type="predicted"/>
<evidence type="ECO:0000256" key="1">
    <source>
        <dbReference type="SAM" id="MobiDB-lite"/>
    </source>
</evidence>
<dbReference type="EMBL" id="AMCI01001496">
    <property type="protein sequence ID" value="EJX05358.1"/>
    <property type="molecule type" value="Genomic_DNA"/>
</dbReference>
<sequence length="40" mass="4127">MASLARRTCQRSSVPPGNVRIADSNQAISPAGALYVLPAS</sequence>
<dbReference type="AlphaFoldDB" id="J9GRZ1"/>
<gene>
    <name evidence="2" type="ORF">EVA_06538</name>
</gene>
<feature type="region of interest" description="Disordered" evidence="1">
    <location>
        <begin position="1"/>
        <end position="22"/>
    </location>
</feature>
<comment type="caution">
    <text evidence="2">The sequence shown here is derived from an EMBL/GenBank/DDBJ whole genome shotgun (WGS) entry which is preliminary data.</text>
</comment>
<reference evidence="2" key="1">
    <citation type="journal article" date="2012" name="PLoS ONE">
        <title>Gene sets for utilization of primary and secondary nutrition supplies in the distal gut of endangered iberian lynx.</title>
        <authorList>
            <person name="Alcaide M."/>
            <person name="Messina E."/>
            <person name="Richter M."/>
            <person name="Bargiela R."/>
            <person name="Peplies J."/>
            <person name="Huws S.A."/>
            <person name="Newbold C.J."/>
            <person name="Golyshin P.N."/>
            <person name="Simon M.A."/>
            <person name="Lopez G."/>
            <person name="Yakimov M.M."/>
            <person name="Ferrer M."/>
        </authorList>
    </citation>
    <scope>NUCLEOTIDE SEQUENCE</scope>
</reference>